<protein>
    <submittedName>
        <fullName evidence="2">Uncharacterized protein</fullName>
    </submittedName>
</protein>
<dbReference type="EMBL" id="CAKOAT010539598">
    <property type="protein sequence ID" value="CAH8382079.1"/>
    <property type="molecule type" value="Genomic_DNA"/>
</dbReference>
<gene>
    <name evidence="2" type="ORF">ERUC_LOCUS34562</name>
</gene>
<organism evidence="2 3">
    <name type="scientific">Eruca vesicaria subsp. sativa</name>
    <name type="common">Garden rocket</name>
    <name type="synonym">Eruca sativa</name>
    <dbReference type="NCBI Taxonomy" id="29727"/>
    <lineage>
        <taxon>Eukaryota</taxon>
        <taxon>Viridiplantae</taxon>
        <taxon>Streptophyta</taxon>
        <taxon>Embryophyta</taxon>
        <taxon>Tracheophyta</taxon>
        <taxon>Spermatophyta</taxon>
        <taxon>Magnoliopsida</taxon>
        <taxon>eudicotyledons</taxon>
        <taxon>Gunneridae</taxon>
        <taxon>Pentapetalae</taxon>
        <taxon>rosids</taxon>
        <taxon>malvids</taxon>
        <taxon>Brassicales</taxon>
        <taxon>Brassicaceae</taxon>
        <taxon>Brassiceae</taxon>
        <taxon>Eruca</taxon>
    </lineage>
</organism>
<accession>A0ABC8LEY6</accession>
<evidence type="ECO:0000256" key="1">
    <source>
        <dbReference type="SAM" id="MobiDB-lite"/>
    </source>
</evidence>
<dbReference type="AlphaFoldDB" id="A0ABC8LEY6"/>
<dbReference type="PANTHER" id="PTHR35123">
    <property type="entry name" value="OS07G0633900 PROTEIN-RELATED"/>
    <property type="match status" value="1"/>
</dbReference>
<evidence type="ECO:0000313" key="3">
    <source>
        <dbReference type="Proteomes" id="UP001642260"/>
    </source>
</evidence>
<dbReference type="Proteomes" id="UP001642260">
    <property type="component" value="Unassembled WGS sequence"/>
</dbReference>
<feature type="region of interest" description="Disordered" evidence="1">
    <location>
        <begin position="19"/>
        <end position="93"/>
    </location>
</feature>
<keyword evidence="3" id="KW-1185">Reference proteome</keyword>
<proteinExistence type="predicted"/>
<sequence>MPGSHGEITLVEQNRVVTDNKKTKKKKDGVENGNQLVTKPKKGFTERFRKKQKSSSGECKGGCFSVMRHRRTEEEEEEEGSPSSSDPKIPNDECFSHEMMRVMLEKNDFFSDECNPHR</sequence>
<evidence type="ECO:0000313" key="2">
    <source>
        <dbReference type="EMBL" id="CAH8382079.1"/>
    </source>
</evidence>
<dbReference type="PANTHER" id="PTHR35123:SF6">
    <property type="entry name" value="(RAPE) HYPOTHETICAL PROTEIN"/>
    <property type="match status" value="1"/>
</dbReference>
<reference evidence="2 3" key="1">
    <citation type="submission" date="2022-03" db="EMBL/GenBank/DDBJ databases">
        <authorList>
            <person name="Macdonald S."/>
            <person name="Ahmed S."/>
            <person name="Newling K."/>
        </authorList>
    </citation>
    <scope>NUCLEOTIDE SEQUENCE [LARGE SCALE GENOMIC DNA]</scope>
</reference>
<comment type="caution">
    <text evidence="2">The sequence shown here is derived from an EMBL/GenBank/DDBJ whole genome shotgun (WGS) entry which is preliminary data.</text>
</comment>
<name>A0ABC8LEY6_ERUVS</name>